<keyword evidence="2" id="KW-1185">Reference proteome</keyword>
<comment type="caution">
    <text evidence="1">The sequence shown here is derived from an EMBL/GenBank/DDBJ whole genome shotgun (WGS) entry which is preliminary data.</text>
</comment>
<reference evidence="1 2" key="1">
    <citation type="journal article" date="2021" name="Commun. Biol.">
        <title>The genome of Shorea leprosula (Dipterocarpaceae) highlights the ecological relevance of drought in aseasonal tropical rainforests.</title>
        <authorList>
            <person name="Ng K.K.S."/>
            <person name="Kobayashi M.J."/>
            <person name="Fawcett J.A."/>
            <person name="Hatakeyama M."/>
            <person name="Paape T."/>
            <person name="Ng C.H."/>
            <person name="Ang C.C."/>
            <person name="Tnah L.H."/>
            <person name="Lee C.T."/>
            <person name="Nishiyama T."/>
            <person name="Sese J."/>
            <person name="O'Brien M.J."/>
            <person name="Copetti D."/>
            <person name="Mohd Noor M.I."/>
            <person name="Ong R.C."/>
            <person name="Putra M."/>
            <person name="Sireger I.Z."/>
            <person name="Indrioko S."/>
            <person name="Kosugi Y."/>
            <person name="Izuno A."/>
            <person name="Isagi Y."/>
            <person name="Lee S.L."/>
            <person name="Shimizu K.K."/>
        </authorList>
    </citation>
    <scope>NUCLEOTIDE SEQUENCE [LARGE SCALE GENOMIC DNA]</scope>
    <source>
        <strain evidence="1">214</strain>
    </source>
</reference>
<evidence type="ECO:0000313" key="1">
    <source>
        <dbReference type="EMBL" id="GKV52107.1"/>
    </source>
</evidence>
<accession>A0AAV5MUP6</accession>
<proteinExistence type="predicted"/>
<dbReference type="Proteomes" id="UP001054252">
    <property type="component" value="Unassembled WGS sequence"/>
</dbReference>
<dbReference type="AlphaFoldDB" id="A0AAV5MUP6"/>
<evidence type="ECO:0000313" key="2">
    <source>
        <dbReference type="Proteomes" id="UP001054252"/>
    </source>
</evidence>
<protein>
    <submittedName>
        <fullName evidence="1">Uncharacterized protein</fullName>
    </submittedName>
</protein>
<organism evidence="1 2">
    <name type="scientific">Rubroshorea leprosula</name>
    <dbReference type="NCBI Taxonomy" id="152421"/>
    <lineage>
        <taxon>Eukaryota</taxon>
        <taxon>Viridiplantae</taxon>
        <taxon>Streptophyta</taxon>
        <taxon>Embryophyta</taxon>
        <taxon>Tracheophyta</taxon>
        <taxon>Spermatophyta</taxon>
        <taxon>Magnoliopsida</taxon>
        <taxon>eudicotyledons</taxon>
        <taxon>Gunneridae</taxon>
        <taxon>Pentapetalae</taxon>
        <taxon>rosids</taxon>
        <taxon>malvids</taxon>
        <taxon>Malvales</taxon>
        <taxon>Dipterocarpaceae</taxon>
        <taxon>Rubroshorea</taxon>
    </lineage>
</organism>
<dbReference type="EMBL" id="BPVZ01000609">
    <property type="protein sequence ID" value="GKV52107.1"/>
    <property type="molecule type" value="Genomic_DNA"/>
</dbReference>
<sequence length="38" mass="4618">MFLWFSKSHQPHFICQSNLIKKRLLEQALTMCSLYDMK</sequence>
<gene>
    <name evidence="1" type="ORF">SLEP1_g58704</name>
</gene>
<name>A0AAV5MUP6_9ROSI</name>